<protein>
    <submittedName>
        <fullName evidence="3">Tripartite tricarboxylate transporter substrate binding protein</fullName>
    </submittedName>
</protein>
<dbReference type="Pfam" id="PF03401">
    <property type="entry name" value="TctC"/>
    <property type="match status" value="1"/>
</dbReference>
<comment type="similarity">
    <text evidence="1">Belongs to the UPF0065 (bug) family.</text>
</comment>
<dbReference type="AlphaFoldDB" id="A0A9X1VVF9"/>
<dbReference type="CDD" id="cd13578">
    <property type="entry name" value="PBP2_Bug27"/>
    <property type="match status" value="1"/>
</dbReference>
<gene>
    <name evidence="3" type="ORF">MMF98_12385</name>
</gene>
<dbReference type="EMBL" id="JALGBI010000001">
    <property type="protein sequence ID" value="MCJ0764005.1"/>
    <property type="molecule type" value="Genomic_DNA"/>
</dbReference>
<dbReference type="SUPFAM" id="SSF53850">
    <property type="entry name" value="Periplasmic binding protein-like II"/>
    <property type="match status" value="1"/>
</dbReference>
<name>A0A9X1VVF9_9BURK</name>
<dbReference type="InterPro" id="IPR042100">
    <property type="entry name" value="Bug_dom1"/>
</dbReference>
<organism evidence="3 4">
    <name type="scientific">Variovorax terrae</name>
    <dbReference type="NCBI Taxonomy" id="2923278"/>
    <lineage>
        <taxon>Bacteria</taxon>
        <taxon>Pseudomonadati</taxon>
        <taxon>Pseudomonadota</taxon>
        <taxon>Betaproteobacteria</taxon>
        <taxon>Burkholderiales</taxon>
        <taxon>Comamonadaceae</taxon>
        <taxon>Variovorax</taxon>
    </lineage>
</organism>
<dbReference type="PANTHER" id="PTHR42928:SF5">
    <property type="entry name" value="BLR1237 PROTEIN"/>
    <property type="match status" value="1"/>
</dbReference>
<evidence type="ECO:0000256" key="2">
    <source>
        <dbReference type="SAM" id="SignalP"/>
    </source>
</evidence>
<evidence type="ECO:0000313" key="3">
    <source>
        <dbReference type="EMBL" id="MCJ0764005.1"/>
    </source>
</evidence>
<sequence>MNRRKLFKLMPGAAAVLATGPAAWAQAADYPSKPVKVVVGVNAGGAADYFARIFAQKMTQATGQSFFVDNRPGAGGTLAADYVAKSAADGYTLLITAPTVMIVAPYLYKQLNFVPERDFAPIALLAGGPVVLVVNAQVPARSVAELIALAKQKPGELSFGSGGQGTNSHLSGELFASMTGTRLTHVPYKGDGQALTDLLGGQVQMMFTGYNLVEPHVKSGKLRLLGVTGDTRLAPLPDVPTVAEAGVKGFHSTGWIGLYAPRHAPAQAIQRLNAEWQKARRQPDVHAKFEAMGMGALSSDTPGQFAAFQKSEAARWSKIILDAGVKPE</sequence>
<evidence type="ECO:0000256" key="1">
    <source>
        <dbReference type="ARBA" id="ARBA00006987"/>
    </source>
</evidence>
<keyword evidence="2" id="KW-0732">Signal</keyword>
<dbReference type="RefSeq" id="WP_243306577.1">
    <property type="nucleotide sequence ID" value="NZ_JALGBI010000001.1"/>
</dbReference>
<dbReference type="Gene3D" id="3.40.190.150">
    <property type="entry name" value="Bordetella uptake gene, domain 1"/>
    <property type="match status" value="1"/>
</dbReference>
<dbReference type="InterPro" id="IPR005064">
    <property type="entry name" value="BUG"/>
</dbReference>
<feature type="chain" id="PRO_5040824891" evidence="2">
    <location>
        <begin position="28"/>
        <end position="328"/>
    </location>
</feature>
<dbReference type="PANTHER" id="PTHR42928">
    <property type="entry name" value="TRICARBOXYLATE-BINDING PROTEIN"/>
    <property type="match status" value="1"/>
</dbReference>
<evidence type="ECO:0000313" key="4">
    <source>
        <dbReference type="Proteomes" id="UP001139447"/>
    </source>
</evidence>
<comment type="caution">
    <text evidence="3">The sequence shown here is derived from an EMBL/GenBank/DDBJ whole genome shotgun (WGS) entry which is preliminary data.</text>
</comment>
<keyword evidence="4" id="KW-1185">Reference proteome</keyword>
<reference evidence="3" key="1">
    <citation type="submission" date="2022-03" db="EMBL/GenBank/DDBJ databases">
        <authorList>
            <person name="Woo C.Y."/>
        </authorList>
    </citation>
    <scope>NUCLEOTIDE SEQUENCE</scope>
    <source>
        <strain evidence="3">CYS-02</strain>
    </source>
</reference>
<dbReference type="PIRSF" id="PIRSF017082">
    <property type="entry name" value="YflP"/>
    <property type="match status" value="1"/>
</dbReference>
<proteinExistence type="inferred from homology"/>
<dbReference type="Proteomes" id="UP001139447">
    <property type="component" value="Unassembled WGS sequence"/>
</dbReference>
<accession>A0A9X1VVF9</accession>
<feature type="signal peptide" evidence="2">
    <location>
        <begin position="1"/>
        <end position="27"/>
    </location>
</feature>
<dbReference type="Gene3D" id="3.40.190.10">
    <property type="entry name" value="Periplasmic binding protein-like II"/>
    <property type="match status" value="1"/>
</dbReference>